<dbReference type="InterPro" id="IPR027417">
    <property type="entry name" value="P-loop_NTPase"/>
</dbReference>
<evidence type="ECO:0000256" key="3">
    <source>
        <dbReference type="ARBA" id="ARBA00023163"/>
    </source>
</evidence>
<proteinExistence type="predicted"/>
<keyword evidence="3" id="KW-0804">Transcription</keyword>
<reference evidence="5 6" key="1">
    <citation type="submission" date="2018-07" db="EMBL/GenBank/DDBJ databases">
        <title>Genomic Encyclopedia of Type Strains, Phase IV (KMG-IV): sequencing the most valuable type-strain genomes for metagenomic binning, comparative biology and taxonomic classification.</title>
        <authorList>
            <person name="Goeker M."/>
        </authorList>
    </citation>
    <scope>NUCLEOTIDE SEQUENCE [LARGE SCALE GENOMIC DNA]</scope>
    <source>
        <strain evidence="5 6">DSM 27016</strain>
    </source>
</reference>
<dbReference type="InterPro" id="IPR016032">
    <property type="entry name" value="Sig_transdc_resp-reg_C-effctor"/>
</dbReference>
<organism evidence="5 6">
    <name type="scientific">Anaerobacterium chartisolvens</name>
    <dbReference type="NCBI Taxonomy" id="1297424"/>
    <lineage>
        <taxon>Bacteria</taxon>
        <taxon>Bacillati</taxon>
        <taxon>Bacillota</taxon>
        <taxon>Clostridia</taxon>
        <taxon>Eubacteriales</taxon>
        <taxon>Oscillospiraceae</taxon>
        <taxon>Anaerobacterium</taxon>
    </lineage>
</organism>
<dbReference type="SMART" id="SM00421">
    <property type="entry name" value="HTH_LUXR"/>
    <property type="match status" value="1"/>
</dbReference>
<name>A0A369B9C1_9FIRM</name>
<dbReference type="PANTHER" id="PTHR44688:SF16">
    <property type="entry name" value="DNA-BINDING TRANSCRIPTIONAL ACTIVATOR DEVR_DOSR"/>
    <property type="match status" value="1"/>
</dbReference>
<dbReference type="OrthoDB" id="1137593at2"/>
<protein>
    <submittedName>
        <fullName evidence="5">LuxR family maltose regulon positive regulatory protein</fullName>
    </submittedName>
</protein>
<evidence type="ECO:0000256" key="1">
    <source>
        <dbReference type="ARBA" id="ARBA00023015"/>
    </source>
</evidence>
<dbReference type="GO" id="GO:0003677">
    <property type="term" value="F:DNA binding"/>
    <property type="evidence" value="ECO:0007669"/>
    <property type="project" value="UniProtKB-KW"/>
</dbReference>
<comment type="caution">
    <text evidence="5">The sequence shown here is derived from an EMBL/GenBank/DDBJ whole genome shotgun (WGS) entry which is preliminary data.</text>
</comment>
<dbReference type="SUPFAM" id="SSF52540">
    <property type="entry name" value="P-loop containing nucleoside triphosphate hydrolases"/>
    <property type="match status" value="1"/>
</dbReference>
<keyword evidence="2" id="KW-0238">DNA-binding</keyword>
<dbReference type="InterPro" id="IPR000792">
    <property type="entry name" value="Tscrpt_reg_LuxR_C"/>
</dbReference>
<dbReference type="CDD" id="cd06170">
    <property type="entry name" value="LuxR_C_like"/>
    <property type="match status" value="1"/>
</dbReference>
<dbReference type="InterPro" id="IPR036388">
    <property type="entry name" value="WH-like_DNA-bd_sf"/>
</dbReference>
<dbReference type="Proteomes" id="UP000253034">
    <property type="component" value="Unassembled WGS sequence"/>
</dbReference>
<dbReference type="Gene3D" id="1.25.40.10">
    <property type="entry name" value="Tetratricopeptide repeat domain"/>
    <property type="match status" value="1"/>
</dbReference>
<dbReference type="GO" id="GO:0006355">
    <property type="term" value="P:regulation of DNA-templated transcription"/>
    <property type="evidence" value="ECO:0007669"/>
    <property type="project" value="InterPro"/>
</dbReference>
<evidence type="ECO:0000259" key="4">
    <source>
        <dbReference type="PROSITE" id="PS50043"/>
    </source>
</evidence>
<evidence type="ECO:0000313" key="5">
    <source>
        <dbReference type="EMBL" id="RCX17156.1"/>
    </source>
</evidence>
<dbReference type="SUPFAM" id="SSF46894">
    <property type="entry name" value="C-terminal effector domain of the bipartite response regulators"/>
    <property type="match status" value="1"/>
</dbReference>
<gene>
    <name evidence="5" type="ORF">DFR58_10850</name>
</gene>
<dbReference type="AlphaFoldDB" id="A0A369B9C1"/>
<keyword evidence="1" id="KW-0805">Transcription regulation</keyword>
<dbReference type="PROSITE" id="PS50043">
    <property type="entry name" value="HTH_LUXR_2"/>
    <property type="match status" value="1"/>
</dbReference>
<dbReference type="Gene3D" id="1.10.10.10">
    <property type="entry name" value="Winged helix-like DNA-binding domain superfamily/Winged helix DNA-binding domain"/>
    <property type="match status" value="1"/>
</dbReference>
<evidence type="ECO:0000313" key="6">
    <source>
        <dbReference type="Proteomes" id="UP000253034"/>
    </source>
</evidence>
<dbReference type="EMBL" id="QPJT01000008">
    <property type="protein sequence ID" value="RCX17156.1"/>
    <property type="molecule type" value="Genomic_DNA"/>
</dbReference>
<dbReference type="PRINTS" id="PR00038">
    <property type="entry name" value="HTHLUXR"/>
</dbReference>
<accession>A0A369B9C1</accession>
<dbReference type="Pfam" id="PF00196">
    <property type="entry name" value="GerE"/>
    <property type="match status" value="1"/>
</dbReference>
<dbReference type="PANTHER" id="PTHR44688">
    <property type="entry name" value="DNA-BINDING TRANSCRIPTIONAL ACTIVATOR DEVR_DOSR"/>
    <property type="match status" value="1"/>
</dbReference>
<feature type="domain" description="HTH luxR-type" evidence="4">
    <location>
        <begin position="762"/>
        <end position="824"/>
    </location>
</feature>
<evidence type="ECO:0000256" key="2">
    <source>
        <dbReference type="ARBA" id="ARBA00023125"/>
    </source>
</evidence>
<sequence>MTESRIFQPNTHYYSPRLLKKLGGILYVPVTVIEAPSGYGKTTAVQDYLKNTLPKGVPVHWWNAEEDAPTAYWTALCKEFMSIDPMVGKELLSLGFPKPMSAWEIGKLIGSLSCDAQTVLVLDDFHFLQKVLSRNVMSALLSYAGKKLHLVIITQTVRPFPLSYFEQKDIHYIRTEDLRLNSEDIRQYCRLCGISVSKEEAGKIYEYTEGWIAAVYLTVLQMQRDEGIVPGLSLIQLMENIVWKNMSAQGKNLFFHISLFPSVSIEHICFLLQTVPLPEAVFTLLEETPFVRYEAEKHQYVPHAVLREMLLRRLKAADIQTRNRCYGRAGAWFAKTGDILYALECFYKICDYEAIFSLPLTGMTLARIGGIPFTQMAERLIWDCPTAIKQKYPIALLRIAYAFISANSREQAVMLLEEIKGYIGRMEKSDDQKALLGEWILISAFLHFPDIQKMEPAIREAAEQIGGRCRTLTAEEPFAFGLPLMIFFHRTPGKLDEEMQALSSVIQRLSVLTGVKIGADVLFQAESALFRGNFSKAERLSYKAAYIAEGSRQWTVRMGTVNLMAQLAMKRGNNSDLSQYMNELEKSVDKEDAICPFVAQMLQTDYYMWLGLTELIPQSVRRGRSEFVDAPSWVRVYLGYFHIGILLQEADYNRLLGTAEAAIMECREEGYLMVEIYMCLIAAMGYYQTEHREKAFSYVKEALDKSKPDGIYLPFMEFKSVLGGLVEKAFYEQNEKMPEEIAESGQIIGDNWKLLIRLSSESNVLPYGLTEREMEVATLAAKGMSNKEISSVLYITEATVKFHLRTVFSKLGIDRRSKLSRLLE</sequence>
<keyword evidence="6" id="KW-1185">Reference proteome</keyword>
<dbReference type="InterPro" id="IPR011990">
    <property type="entry name" value="TPR-like_helical_dom_sf"/>
</dbReference>